<protein>
    <submittedName>
        <fullName evidence="3">Uncharacterized protein</fullName>
    </submittedName>
</protein>
<evidence type="ECO:0000256" key="2">
    <source>
        <dbReference type="SAM" id="Phobius"/>
    </source>
</evidence>
<dbReference type="AlphaFoldDB" id="A0A1M2W2D1"/>
<evidence type="ECO:0000313" key="3">
    <source>
        <dbReference type="EMBL" id="OJT13912.1"/>
    </source>
</evidence>
<dbReference type="Proteomes" id="UP000184267">
    <property type="component" value="Unassembled WGS sequence"/>
</dbReference>
<feature type="compositionally biased region" description="Low complexity" evidence="1">
    <location>
        <begin position="32"/>
        <end position="47"/>
    </location>
</feature>
<keyword evidence="2" id="KW-0812">Transmembrane</keyword>
<keyword evidence="2" id="KW-0472">Membrane</keyword>
<comment type="caution">
    <text evidence="3">The sequence shown here is derived from an EMBL/GenBank/DDBJ whole genome shotgun (WGS) entry which is preliminary data.</text>
</comment>
<gene>
    <name evidence="3" type="ORF">TRAPUB_9533</name>
</gene>
<evidence type="ECO:0000256" key="1">
    <source>
        <dbReference type="SAM" id="MobiDB-lite"/>
    </source>
</evidence>
<reference evidence="3 4" key="1">
    <citation type="submission" date="2016-10" db="EMBL/GenBank/DDBJ databases">
        <title>Genome sequence of the basidiomycete white-rot fungus Trametes pubescens.</title>
        <authorList>
            <person name="Makela M.R."/>
            <person name="Granchi Z."/>
            <person name="Peng M."/>
            <person name="De Vries R.P."/>
            <person name="Grigoriev I."/>
            <person name="Riley R."/>
            <person name="Hilden K."/>
        </authorList>
    </citation>
    <scope>NUCLEOTIDE SEQUENCE [LARGE SCALE GENOMIC DNA]</scope>
    <source>
        <strain evidence="3 4">FBCC735</strain>
    </source>
</reference>
<organism evidence="3 4">
    <name type="scientific">Trametes pubescens</name>
    <name type="common">White-rot fungus</name>
    <dbReference type="NCBI Taxonomy" id="154538"/>
    <lineage>
        <taxon>Eukaryota</taxon>
        <taxon>Fungi</taxon>
        <taxon>Dikarya</taxon>
        <taxon>Basidiomycota</taxon>
        <taxon>Agaricomycotina</taxon>
        <taxon>Agaricomycetes</taxon>
        <taxon>Polyporales</taxon>
        <taxon>Polyporaceae</taxon>
        <taxon>Trametes</taxon>
    </lineage>
</organism>
<dbReference type="OrthoDB" id="1882547at2759"/>
<feature type="region of interest" description="Disordered" evidence="1">
    <location>
        <begin position="21"/>
        <end position="49"/>
    </location>
</feature>
<keyword evidence="2" id="KW-1133">Transmembrane helix</keyword>
<feature type="transmembrane region" description="Helical" evidence="2">
    <location>
        <begin position="75"/>
        <end position="96"/>
    </location>
</feature>
<proteinExistence type="predicted"/>
<name>A0A1M2W2D1_TRAPU</name>
<sequence>MPFHIPSVRIAQASPSISLEKGSYRLRPPPARLSVSPSPSSADALSRSARKARARPEVLPGKVVEFVPASYEKRMALLVALLACAMLASFGTAYWLLRTGDWCTTIIESIAFRLVLLSCWNVWKGIK</sequence>
<dbReference type="EMBL" id="MNAD01000351">
    <property type="protein sequence ID" value="OJT13912.1"/>
    <property type="molecule type" value="Genomic_DNA"/>
</dbReference>
<keyword evidence="4" id="KW-1185">Reference proteome</keyword>
<accession>A0A1M2W2D1</accession>
<evidence type="ECO:0000313" key="4">
    <source>
        <dbReference type="Proteomes" id="UP000184267"/>
    </source>
</evidence>
<dbReference type="OMA" id="WCTTIIE"/>